<dbReference type="InterPro" id="IPR016181">
    <property type="entry name" value="Acyl_CoA_acyltransferase"/>
</dbReference>
<dbReference type="GO" id="GO:0016747">
    <property type="term" value="F:acyltransferase activity, transferring groups other than amino-acyl groups"/>
    <property type="evidence" value="ECO:0007669"/>
    <property type="project" value="InterPro"/>
</dbReference>
<dbReference type="Pfam" id="PF13302">
    <property type="entry name" value="Acetyltransf_3"/>
    <property type="match status" value="1"/>
</dbReference>
<dbReference type="InterPro" id="IPR051531">
    <property type="entry name" value="N-acetyltransferase"/>
</dbReference>
<evidence type="ECO:0000259" key="1">
    <source>
        <dbReference type="PROSITE" id="PS51186"/>
    </source>
</evidence>
<reference evidence="2" key="1">
    <citation type="submission" date="2020-04" db="EMBL/GenBank/DDBJ databases">
        <title>Description of Shewanella salipaludis sp. nov., isolated from a salt marsh.</title>
        <authorList>
            <person name="Park S."/>
            <person name="Yoon J.-H."/>
        </authorList>
    </citation>
    <scope>NUCLEOTIDE SEQUENCE</scope>
    <source>
        <strain evidence="2">SHSM-M6</strain>
    </source>
</reference>
<dbReference type="Gene3D" id="3.40.630.30">
    <property type="match status" value="1"/>
</dbReference>
<dbReference type="RefSeq" id="WP_169562955.1">
    <property type="nucleotide sequence ID" value="NZ_JAAXYH010000002.1"/>
</dbReference>
<accession>A0A972JHR5</accession>
<dbReference type="EMBL" id="JAAXYH010000002">
    <property type="protein sequence ID" value="NMH64268.1"/>
    <property type="molecule type" value="Genomic_DNA"/>
</dbReference>
<evidence type="ECO:0000313" key="3">
    <source>
        <dbReference type="Proteomes" id="UP000737113"/>
    </source>
</evidence>
<proteinExistence type="predicted"/>
<dbReference type="PANTHER" id="PTHR43792">
    <property type="entry name" value="GNAT FAMILY, PUTATIVE (AFU_ORTHOLOGUE AFUA_3G00765)-RELATED-RELATED"/>
    <property type="match status" value="1"/>
</dbReference>
<dbReference type="InterPro" id="IPR000182">
    <property type="entry name" value="GNAT_dom"/>
</dbReference>
<comment type="caution">
    <text evidence="2">The sequence shown here is derived from an EMBL/GenBank/DDBJ whole genome shotgun (WGS) entry which is preliminary data.</text>
</comment>
<dbReference type="CDD" id="cd04301">
    <property type="entry name" value="NAT_SF"/>
    <property type="match status" value="1"/>
</dbReference>
<organism evidence="2 3">
    <name type="scientific">Shewanella salipaludis</name>
    <dbReference type="NCBI Taxonomy" id="2723052"/>
    <lineage>
        <taxon>Bacteria</taxon>
        <taxon>Pseudomonadati</taxon>
        <taxon>Pseudomonadota</taxon>
        <taxon>Gammaproteobacteria</taxon>
        <taxon>Alteromonadales</taxon>
        <taxon>Shewanellaceae</taxon>
        <taxon>Shewanella</taxon>
    </lineage>
</organism>
<dbReference type="AlphaFoldDB" id="A0A972JHR5"/>
<dbReference type="PANTHER" id="PTHR43792:SF1">
    <property type="entry name" value="N-ACETYLTRANSFERASE DOMAIN-CONTAINING PROTEIN"/>
    <property type="match status" value="1"/>
</dbReference>
<dbReference type="SUPFAM" id="SSF55729">
    <property type="entry name" value="Acyl-CoA N-acyltransferases (Nat)"/>
    <property type="match status" value="1"/>
</dbReference>
<feature type="domain" description="N-acetyltransferase" evidence="1">
    <location>
        <begin position="9"/>
        <end position="167"/>
    </location>
</feature>
<gene>
    <name evidence="2" type="ORF">HC757_03670</name>
</gene>
<evidence type="ECO:0000313" key="2">
    <source>
        <dbReference type="EMBL" id="NMH64268.1"/>
    </source>
</evidence>
<dbReference type="Proteomes" id="UP000737113">
    <property type="component" value="Unassembled WGS sequence"/>
</dbReference>
<sequence length="170" mass="18716">MTLFDTDRLVFKRLECSDADFILALLNSQGFLDNIGDRGVRTLAQASDYIAQGPMASYAEFGFGLYRVELKTSGEVIGICGLIKRPALPHVDIGYAFLPQYWGKGYAMEAARATLSHAKALGIDKLLAIVSPHNQASKTILLKLGLSFEHYLQLTPEDDEVELYTLGLNT</sequence>
<keyword evidence="3" id="KW-1185">Reference proteome</keyword>
<protein>
    <submittedName>
        <fullName evidence="2">GNAT family N-acetyltransferase</fullName>
    </submittedName>
</protein>
<name>A0A972JHR5_9GAMM</name>
<dbReference type="PROSITE" id="PS51186">
    <property type="entry name" value="GNAT"/>
    <property type="match status" value="1"/>
</dbReference>